<gene>
    <name evidence="2" type="ORF">METZ01_LOCUS32861</name>
</gene>
<dbReference type="SUPFAM" id="SSF52317">
    <property type="entry name" value="Class I glutamine amidotransferase-like"/>
    <property type="match status" value="1"/>
</dbReference>
<accession>A0A381QQ09</accession>
<organism evidence="2">
    <name type="scientific">marine metagenome</name>
    <dbReference type="NCBI Taxonomy" id="408172"/>
    <lineage>
        <taxon>unclassified sequences</taxon>
        <taxon>metagenomes</taxon>
        <taxon>ecological metagenomes</taxon>
    </lineage>
</organism>
<dbReference type="GO" id="GO:0005829">
    <property type="term" value="C:cytosol"/>
    <property type="evidence" value="ECO:0007669"/>
    <property type="project" value="TreeGrafter"/>
</dbReference>
<reference evidence="2" key="1">
    <citation type="submission" date="2018-05" db="EMBL/GenBank/DDBJ databases">
        <authorList>
            <person name="Lanie J.A."/>
            <person name="Ng W.-L."/>
            <person name="Kazmierczak K.M."/>
            <person name="Andrzejewski T.M."/>
            <person name="Davidsen T.M."/>
            <person name="Wayne K.J."/>
            <person name="Tettelin H."/>
            <person name="Glass J.I."/>
            <person name="Rusch D."/>
            <person name="Podicherti R."/>
            <person name="Tsui H.-C.T."/>
            <person name="Winkler M.E."/>
        </authorList>
    </citation>
    <scope>NUCLEOTIDE SEQUENCE</scope>
</reference>
<feature type="domain" description="Glutamine amidotransferase" evidence="1">
    <location>
        <begin position="45"/>
        <end position="184"/>
    </location>
</feature>
<dbReference type="InterPro" id="IPR017926">
    <property type="entry name" value="GATASE"/>
</dbReference>
<name>A0A381QQ09_9ZZZZ</name>
<dbReference type="PANTHER" id="PTHR42695:SF5">
    <property type="entry name" value="GLUTAMINE AMIDOTRANSFERASE YLR126C-RELATED"/>
    <property type="match status" value="1"/>
</dbReference>
<dbReference type="Gene3D" id="3.40.50.880">
    <property type="match status" value="1"/>
</dbReference>
<sequence>MIKKHLMVIDPAVIKPAIESYNRIALSASYHVSYHLPALYGMDSIWQFQENISGIIVMGSAASVHDGHKWQDDITDLLLESFDKSIPVMGICYGHQLLAHICGGRVGPLWNGKKEQGQRKVSVMENSLWGKARNGQMIYSHQDGVTQCPDDFEITAVSDMVSVEGFVSKTKPIWGFQTHIEATQAFIDNHNIPIANQQETFAFGHQILDSFILSLA</sequence>
<dbReference type="InterPro" id="IPR029062">
    <property type="entry name" value="Class_I_gatase-like"/>
</dbReference>
<evidence type="ECO:0000259" key="1">
    <source>
        <dbReference type="Pfam" id="PF00117"/>
    </source>
</evidence>
<dbReference type="InterPro" id="IPR044992">
    <property type="entry name" value="ChyE-like"/>
</dbReference>
<dbReference type="AlphaFoldDB" id="A0A381QQ09"/>
<dbReference type="Pfam" id="PF00117">
    <property type="entry name" value="GATase"/>
    <property type="match status" value="1"/>
</dbReference>
<evidence type="ECO:0000313" key="2">
    <source>
        <dbReference type="EMBL" id="SUZ80007.1"/>
    </source>
</evidence>
<protein>
    <recommendedName>
        <fullName evidence="1">Glutamine amidotransferase domain-containing protein</fullName>
    </recommendedName>
</protein>
<dbReference type="PANTHER" id="PTHR42695">
    <property type="entry name" value="GLUTAMINE AMIDOTRANSFERASE YLR126C-RELATED"/>
    <property type="match status" value="1"/>
</dbReference>
<dbReference type="PROSITE" id="PS51273">
    <property type="entry name" value="GATASE_TYPE_1"/>
    <property type="match status" value="1"/>
</dbReference>
<dbReference type="EMBL" id="UINC01001410">
    <property type="protein sequence ID" value="SUZ80007.1"/>
    <property type="molecule type" value="Genomic_DNA"/>
</dbReference>
<proteinExistence type="predicted"/>